<keyword evidence="2" id="KW-1185">Reference proteome</keyword>
<dbReference type="Proteomes" id="UP000829647">
    <property type="component" value="Chromosome"/>
</dbReference>
<name>A0ABY4J7W7_9BACT</name>
<evidence type="ECO:0000313" key="2">
    <source>
        <dbReference type="Proteomes" id="UP000829647"/>
    </source>
</evidence>
<dbReference type="RefSeq" id="WP_247974493.1">
    <property type="nucleotide sequence ID" value="NZ_CP095848.1"/>
</dbReference>
<organism evidence="1 2">
    <name type="scientific">Hymenobacter sublimis</name>
    <dbReference type="NCBI Taxonomy" id="2933777"/>
    <lineage>
        <taxon>Bacteria</taxon>
        <taxon>Pseudomonadati</taxon>
        <taxon>Bacteroidota</taxon>
        <taxon>Cytophagia</taxon>
        <taxon>Cytophagales</taxon>
        <taxon>Hymenobacteraceae</taxon>
        <taxon>Hymenobacter</taxon>
    </lineage>
</organism>
<gene>
    <name evidence="1" type="ORF">MWH26_12095</name>
</gene>
<sequence length="206" mass="23017">MKIALCAILVSISSLTKTYAQRFQPGAFTLTNGTTGEGMLFYREAGAWGPAKLTVKNESGSTKYEPGLIQEFQLAGHAYVREDAFPFRAVFDRRRPDPIFLEVVEQGSIELYAYHYTFQAGNYISYITLPVLRKQGSSTYVVLNVNKAPSLPKETRDPEDVAALFDQDPELQYRCRSGNVTPENIVNYVHSYNLGVKLPSGMKATQ</sequence>
<dbReference type="EMBL" id="CP095848">
    <property type="protein sequence ID" value="UPL47936.1"/>
    <property type="molecule type" value="Genomic_DNA"/>
</dbReference>
<accession>A0ABY4J7W7</accession>
<evidence type="ECO:0000313" key="1">
    <source>
        <dbReference type="EMBL" id="UPL47936.1"/>
    </source>
</evidence>
<proteinExistence type="predicted"/>
<protein>
    <submittedName>
        <fullName evidence="1">Uncharacterized protein</fullName>
    </submittedName>
</protein>
<reference evidence="1 2" key="1">
    <citation type="submission" date="2022-04" db="EMBL/GenBank/DDBJ databases">
        <title>Hymenobacter sp. isolated from the air.</title>
        <authorList>
            <person name="Won M."/>
            <person name="Lee C.-M."/>
            <person name="Woen H.-Y."/>
            <person name="Kwon S.-W."/>
        </authorList>
    </citation>
    <scope>NUCLEOTIDE SEQUENCE [LARGE SCALE GENOMIC DNA]</scope>
    <source>
        <strain evidence="2">5516 S-25</strain>
    </source>
</reference>